<dbReference type="InterPro" id="IPR010760">
    <property type="entry name" value="DNA-repair_Swi5"/>
</dbReference>
<evidence type="ECO:0000256" key="5">
    <source>
        <dbReference type="SAM" id="MobiDB-lite"/>
    </source>
</evidence>
<dbReference type="Gene3D" id="1.20.5.170">
    <property type="match status" value="1"/>
</dbReference>
<dbReference type="EMBL" id="KZ303491">
    <property type="protein sequence ID" value="PIA18139.1"/>
    <property type="molecule type" value="Genomic_DNA"/>
</dbReference>
<dbReference type="PANTHER" id="PTHR28529">
    <property type="entry name" value="DNA REPAIR PROTEIN SWI5 HOMOLOG"/>
    <property type="match status" value="1"/>
</dbReference>
<keyword evidence="7" id="KW-1185">Reference proteome</keyword>
<proteinExistence type="inferred from homology"/>
<keyword evidence="4" id="KW-0175">Coiled coil</keyword>
<feature type="region of interest" description="Disordered" evidence="5">
    <location>
        <begin position="1"/>
        <end position="32"/>
    </location>
</feature>
<name>A0A2G5BGJ7_COERN</name>
<sequence length="128" mass="14608">MDASPTKRTASATTEPSSLFPDNKNDSSQSEQPLFAVTLEDEHKQELRTGIEKLKQELESQTQVRDALLIKADMSIEQARELNDEHIERLHRYNDIKDAAQILFGKLAELKGKTVKEIYEEHSVDLKD</sequence>
<evidence type="ECO:0000313" key="6">
    <source>
        <dbReference type="EMBL" id="PIA18139.1"/>
    </source>
</evidence>
<evidence type="ECO:0000256" key="3">
    <source>
        <dbReference type="ARBA" id="ARBA00023204"/>
    </source>
</evidence>
<evidence type="ECO:0000256" key="4">
    <source>
        <dbReference type="SAM" id="Coils"/>
    </source>
</evidence>
<dbReference type="PANTHER" id="PTHR28529:SF2">
    <property type="entry name" value="DNA REPAIR PROTEIN SWI5 HOMOLOG"/>
    <property type="match status" value="1"/>
</dbReference>
<reference evidence="6 7" key="1">
    <citation type="journal article" date="2015" name="Genome Biol. Evol.">
        <title>Phylogenomic analyses indicate that early fungi evolved digesting cell walls of algal ancestors of land plants.</title>
        <authorList>
            <person name="Chang Y."/>
            <person name="Wang S."/>
            <person name="Sekimoto S."/>
            <person name="Aerts A.L."/>
            <person name="Choi C."/>
            <person name="Clum A."/>
            <person name="LaButti K.M."/>
            <person name="Lindquist E.A."/>
            <person name="Yee Ngan C."/>
            <person name="Ohm R.A."/>
            <person name="Salamov A.A."/>
            <person name="Grigoriev I.V."/>
            <person name="Spatafora J.W."/>
            <person name="Berbee M.L."/>
        </authorList>
    </citation>
    <scope>NUCLEOTIDE SEQUENCE [LARGE SCALE GENOMIC DNA]</scope>
    <source>
        <strain evidence="6 7">NRRL 1564</strain>
    </source>
</reference>
<dbReference type="GO" id="GO:0032798">
    <property type="term" value="C:Swi5-Sfr1 complex"/>
    <property type="evidence" value="ECO:0007669"/>
    <property type="project" value="TreeGrafter"/>
</dbReference>
<keyword evidence="3" id="KW-0234">DNA repair</keyword>
<dbReference type="OrthoDB" id="255837at2759"/>
<dbReference type="GO" id="GO:0034974">
    <property type="term" value="C:Swi5-Swi2 complex"/>
    <property type="evidence" value="ECO:0007669"/>
    <property type="project" value="TreeGrafter"/>
</dbReference>
<organism evidence="6 7">
    <name type="scientific">Coemansia reversa (strain ATCC 12441 / NRRL 1564)</name>
    <dbReference type="NCBI Taxonomy" id="763665"/>
    <lineage>
        <taxon>Eukaryota</taxon>
        <taxon>Fungi</taxon>
        <taxon>Fungi incertae sedis</taxon>
        <taxon>Zoopagomycota</taxon>
        <taxon>Kickxellomycotina</taxon>
        <taxon>Kickxellomycetes</taxon>
        <taxon>Kickxellales</taxon>
        <taxon>Kickxellaceae</taxon>
        <taxon>Coemansia</taxon>
    </lineage>
</organism>
<evidence type="ECO:0000256" key="1">
    <source>
        <dbReference type="ARBA" id="ARBA00008060"/>
    </source>
</evidence>
<keyword evidence="2" id="KW-0227">DNA damage</keyword>
<evidence type="ECO:0008006" key="8">
    <source>
        <dbReference type="Google" id="ProtNLM"/>
    </source>
</evidence>
<dbReference type="Pfam" id="PF07061">
    <property type="entry name" value="Swi5"/>
    <property type="match status" value="1"/>
</dbReference>
<gene>
    <name evidence="6" type="ORF">COEREDRAFT_80067</name>
</gene>
<accession>A0A2G5BGJ7</accession>
<feature type="compositionally biased region" description="Polar residues" evidence="5">
    <location>
        <begin position="1"/>
        <end position="17"/>
    </location>
</feature>
<feature type="coiled-coil region" evidence="4">
    <location>
        <begin position="44"/>
        <end position="96"/>
    </location>
</feature>
<dbReference type="GO" id="GO:0000709">
    <property type="term" value="P:meiotic joint molecule formation"/>
    <property type="evidence" value="ECO:0007669"/>
    <property type="project" value="TreeGrafter"/>
</dbReference>
<dbReference type="Proteomes" id="UP000242474">
    <property type="component" value="Unassembled WGS sequence"/>
</dbReference>
<evidence type="ECO:0000256" key="2">
    <source>
        <dbReference type="ARBA" id="ARBA00022763"/>
    </source>
</evidence>
<comment type="similarity">
    <text evidence="1">Belongs to the SWI5/SAE3 family.</text>
</comment>
<evidence type="ECO:0000313" key="7">
    <source>
        <dbReference type="Proteomes" id="UP000242474"/>
    </source>
</evidence>
<protein>
    <recommendedName>
        <fullName evidence="8">Swi5-domain-containing protein</fullName>
    </recommendedName>
</protein>
<dbReference type="GO" id="GO:0010772">
    <property type="term" value="P:meiotic DNA recombinase assembly involved in reciprocal meiotic recombination"/>
    <property type="evidence" value="ECO:0007669"/>
    <property type="project" value="TreeGrafter"/>
</dbReference>
<dbReference type="AlphaFoldDB" id="A0A2G5BGJ7"/>